<dbReference type="Proteomes" id="UP000887566">
    <property type="component" value="Unplaced"/>
</dbReference>
<accession>A0A914W4N2</accession>
<dbReference type="WBParaSite" id="PSAMB.scaffold3167size19405.g20594.t1">
    <property type="protein sequence ID" value="PSAMB.scaffold3167size19405.g20594.t1"/>
    <property type="gene ID" value="PSAMB.scaffold3167size19405.g20594"/>
</dbReference>
<keyword evidence="1" id="KW-0732">Signal</keyword>
<feature type="signal peptide" evidence="1">
    <location>
        <begin position="1"/>
        <end position="21"/>
    </location>
</feature>
<reference evidence="3" key="1">
    <citation type="submission" date="2022-11" db="UniProtKB">
        <authorList>
            <consortium name="WormBaseParasite"/>
        </authorList>
    </citation>
    <scope>IDENTIFICATION</scope>
</reference>
<evidence type="ECO:0000313" key="2">
    <source>
        <dbReference type="Proteomes" id="UP000887566"/>
    </source>
</evidence>
<proteinExistence type="predicted"/>
<sequence>MTTVVITIIVIFISAAPVTNSLTCLTCQTVSNSVVLVTLTDKMFNRSSLPTTTDCAHNVGTTSSVTCPDKCITVIVQSVDDMYAIRGCASVLFKAAQLAALQVSAANIASLNNTCYTSQPDSITGIAPALGSVCFCDTDSCNAASWDAIMPTVAAQSGTSALTTISPSSSSVVMRIVIVIACFIASGN</sequence>
<evidence type="ECO:0000256" key="1">
    <source>
        <dbReference type="SAM" id="SignalP"/>
    </source>
</evidence>
<evidence type="ECO:0000313" key="3">
    <source>
        <dbReference type="WBParaSite" id="PSAMB.scaffold3167size19405.g20594.t1"/>
    </source>
</evidence>
<keyword evidence="2" id="KW-1185">Reference proteome</keyword>
<dbReference type="AlphaFoldDB" id="A0A914W4N2"/>
<feature type="chain" id="PRO_5037987682" evidence="1">
    <location>
        <begin position="22"/>
        <end position="188"/>
    </location>
</feature>
<organism evidence="2 3">
    <name type="scientific">Plectus sambesii</name>
    <dbReference type="NCBI Taxonomy" id="2011161"/>
    <lineage>
        <taxon>Eukaryota</taxon>
        <taxon>Metazoa</taxon>
        <taxon>Ecdysozoa</taxon>
        <taxon>Nematoda</taxon>
        <taxon>Chromadorea</taxon>
        <taxon>Plectida</taxon>
        <taxon>Plectina</taxon>
        <taxon>Plectoidea</taxon>
        <taxon>Plectidae</taxon>
        <taxon>Plectus</taxon>
    </lineage>
</organism>
<name>A0A914W4N2_9BILA</name>
<protein>
    <submittedName>
        <fullName evidence="3">Uncharacterized protein</fullName>
    </submittedName>
</protein>